<organism evidence="2 3">
    <name type="scientific">Acer negundo</name>
    <name type="common">Box elder</name>
    <dbReference type="NCBI Taxonomy" id="4023"/>
    <lineage>
        <taxon>Eukaryota</taxon>
        <taxon>Viridiplantae</taxon>
        <taxon>Streptophyta</taxon>
        <taxon>Embryophyta</taxon>
        <taxon>Tracheophyta</taxon>
        <taxon>Spermatophyta</taxon>
        <taxon>Magnoliopsida</taxon>
        <taxon>eudicotyledons</taxon>
        <taxon>Gunneridae</taxon>
        <taxon>Pentapetalae</taxon>
        <taxon>rosids</taxon>
        <taxon>malvids</taxon>
        <taxon>Sapindales</taxon>
        <taxon>Sapindaceae</taxon>
        <taxon>Hippocastanoideae</taxon>
        <taxon>Acereae</taxon>
        <taxon>Acer</taxon>
    </lineage>
</organism>
<feature type="region of interest" description="Disordered" evidence="1">
    <location>
        <begin position="96"/>
        <end position="115"/>
    </location>
</feature>
<sequence>MKKSQLEKSTNQPDNVDLFTRFTTGAGLPRSHPSAIIAAVIQFRRKIDMRRLLEFANPADGSHVTALAAPPPSSAAAKSAFEACFGIQWDRESWGWAPRRRTDGGSSSGIGGKIGEIGGKENGWCGGAAGDALGSGRT</sequence>
<dbReference type="Proteomes" id="UP001064489">
    <property type="component" value="Chromosome 2"/>
</dbReference>
<comment type="caution">
    <text evidence="2">The sequence shown here is derived from an EMBL/GenBank/DDBJ whole genome shotgun (WGS) entry which is preliminary data.</text>
</comment>
<feature type="compositionally biased region" description="Gly residues" evidence="1">
    <location>
        <begin position="106"/>
        <end position="115"/>
    </location>
</feature>
<keyword evidence="3" id="KW-1185">Reference proteome</keyword>
<reference evidence="2" key="2">
    <citation type="submission" date="2023-02" db="EMBL/GenBank/DDBJ databases">
        <authorList>
            <person name="Swenson N.G."/>
            <person name="Wegrzyn J.L."/>
            <person name="Mcevoy S.L."/>
        </authorList>
    </citation>
    <scope>NUCLEOTIDE SEQUENCE</scope>
    <source>
        <strain evidence="2">91603</strain>
        <tissue evidence="2">Leaf</tissue>
    </source>
</reference>
<gene>
    <name evidence="2" type="ORF">LWI28_029143</name>
</gene>
<protein>
    <submittedName>
        <fullName evidence="2">Uncharacterized protein</fullName>
    </submittedName>
</protein>
<evidence type="ECO:0000313" key="2">
    <source>
        <dbReference type="EMBL" id="KAI9162640.1"/>
    </source>
</evidence>
<reference evidence="2" key="1">
    <citation type="journal article" date="2022" name="Plant J.">
        <title>Strategies of tolerance reflected in two North American maple genomes.</title>
        <authorList>
            <person name="McEvoy S.L."/>
            <person name="Sezen U.U."/>
            <person name="Trouern-Trend A."/>
            <person name="McMahon S.M."/>
            <person name="Schaberg P.G."/>
            <person name="Yang J."/>
            <person name="Wegrzyn J.L."/>
            <person name="Swenson N.G."/>
        </authorList>
    </citation>
    <scope>NUCLEOTIDE SEQUENCE</scope>
    <source>
        <strain evidence="2">91603</strain>
    </source>
</reference>
<accession>A0AAD5NJB8</accession>
<dbReference type="AlphaFoldDB" id="A0AAD5NJB8"/>
<evidence type="ECO:0000313" key="3">
    <source>
        <dbReference type="Proteomes" id="UP001064489"/>
    </source>
</evidence>
<name>A0AAD5NJB8_ACENE</name>
<evidence type="ECO:0000256" key="1">
    <source>
        <dbReference type="SAM" id="MobiDB-lite"/>
    </source>
</evidence>
<dbReference type="EMBL" id="JAJSOW010000106">
    <property type="protein sequence ID" value="KAI9162640.1"/>
    <property type="molecule type" value="Genomic_DNA"/>
</dbReference>
<proteinExistence type="predicted"/>